<proteinExistence type="predicted"/>
<feature type="domain" description="RRM" evidence="9">
    <location>
        <begin position="20"/>
        <end position="100"/>
    </location>
</feature>
<evidence type="ECO:0000256" key="5">
    <source>
        <dbReference type="ARBA" id="ARBA00023242"/>
    </source>
</evidence>
<accession>A0A8H7ET58</accession>
<keyword evidence="12" id="KW-1185">Reference proteome</keyword>
<evidence type="ECO:0000256" key="3">
    <source>
        <dbReference type="ARBA" id="ARBA00022771"/>
    </source>
</evidence>
<protein>
    <recommendedName>
        <fullName evidence="13">RNA-binding protein</fullName>
    </recommendedName>
</protein>
<dbReference type="InterPro" id="IPR001876">
    <property type="entry name" value="Znf_RanBP2"/>
</dbReference>
<evidence type="ECO:0008006" key="13">
    <source>
        <dbReference type="Google" id="ProtNLM"/>
    </source>
</evidence>
<evidence type="ECO:0000259" key="9">
    <source>
        <dbReference type="PROSITE" id="PS50102"/>
    </source>
</evidence>
<evidence type="ECO:0000256" key="7">
    <source>
        <dbReference type="PROSITE-ProRule" id="PRU00322"/>
    </source>
</evidence>
<dbReference type="GO" id="GO:0005634">
    <property type="term" value="C:nucleus"/>
    <property type="evidence" value="ECO:0007669"/>
    <property type="project" value="UniProtKB-SubCell"/>
</dbReference>
<evidence type="ECO:0000256" key="1">
    <source>
        <dbReference type="ARBA" id="ARBA00004123"/>
    </source>
</evidence>
<dbReference type="Proteomes" id="UP000605846">
    <property type="component" value="Unassembled WGS sequence"/>
</dbReference>
<dbReference type="InterPro" id="IPR000504">
    <property type="entry name" value="RRM_dom"/>
</dbReference>
<sequence length="350" mass="40412">MIFDSPRRPPPPQEQIQPNINVVLRSLPEFAQERDIQKTLESMDASVDEVTLIRDRETGESRKFAFVRFTSVGHAIQFVDKHYPYFFMGHQRVRLDYCHKDGAKDDRVEWRCTRCNKFNDDSRRVCIECRTPCEVSTVEKRSNTTESMDINDGSKDASFAPSGMILLRNLDNLSTEESIYNAVKHFEGVRRVLLIKDKLAKMSCEFAFVEFENLQLAAKALGSMGNGLKIDNRKVTTSYANPDSFLPVYVASEWAVQADVPDGLWAYWDKQAYACEYSPAVEMERARKLEEAERAKEERRKKEEKEKEKQKQLQEKNTDECLEDDLSAFYAEMGDVFSEEKGNDIFSVPK</sequence>
<evidence type="ECO:0000256" key="8">
    <source>
        <dbReference type="SAM" id="MobiDB-lite"/>
    </source>
</evidence>
<evidence type="ECO:0000313" key="11">
    <source>
        <dbReference type="EMBL" id="KAF7725999.1"/>
    </source>
</evidence>
<keyword evidence="3 7" id="KW-0863">Zinc-finger</keyword>
<dbReference type="PROSITE" id="PS01358">
    <property type="entry name" value="ZF_RANBP2_1"/>
    <property type="match status" value="1"/>
</dbReference>
<dbReference type="Pfam" id="PF00076">
    <property type="entry name" value="RRM_1"/>
    <property type="match status" value="2"/>
</dbReference>
<dbReference type="OrthoDB" id="439808at2759"/>
<feature type="domain" description="RRM" evidence="9">
    <location>
        <begin position="163"/>
        <end position="242"/>
    </location>
</feature>
<dbReference type="GO" id="GO:0003723">
    <property type="term" value="F:RNA binding"/>
    <property type="evidence" value="ECO:0007669"/>
    <property type="project" value="UniProtKB-UniRule"/>
</dbReference>
<reference evidence="11" key="1">
    <citation type="submission" date="2020-01" db="EMBL/GenBank/DDBJ databases">
        <title>Genome Sequencing of Three Apophysomyces-Like Fungal Strains Confirms a Novel Fungal Genus in the Mucoromycota with divergent Burkholderia-like Endosymbiotic Bacteria.</title>
        <authorList>
            <person name="Stajich J.E."/>
            <person name="Macias A.M."/>
            <person name="Carter-House D."/>
            <person name="Lovett B."/>
            <person name="Kasson L.R."/>
            <person name="Berry K."/>
            <person name="Grigoriev I."/>
            <person name="Chang Y."/>
            <person name="Spatafora J."/>
            <person name="Kasson M.T."/>
        </authorList>
    </citation>
    <scope>NUCLEOTIDE SEQUENCE</scope>
    <source>
        <strain evidence="11">NRRL A-21654</strain>
    </source>
</reference>
<dbReference type="PANTHER" id="PTHR13948">
    <property type="entry name" value="RNA-BINDING PROTEIN"/>
    <property type="match status" value="1"/>
</dbReference>
<evidence type="ECO:0000256" key="2">
    <source>
        <dbReference type="ARBA" id="ARBA00022723"/>
    </source>
</evidence>
<dbReference type="PROSITE" id="PS50199">
    <property type="entry name" value="ZF_RANBP2_2"/>
    <property type="match status" value="1"/>
</dbReference>
<name>A0A8H7ET58_9FUNG</name>
<comment type="subcellular location">
    <subcellularLocation>
        <location evidence="1">Nucleus</location>
    </subcellularLocation>
</comment>
<dbReference type="PANTHER" id="PTHR13948:SF3">
    <property type="entry name" value="FI21118P1"/>
    <property type="match status" value="1"/>
</dbReference>
<dbReference type="PROSITE" id="PS50102">
    <property type="entry name" value="RRM"/>
    <property type="match status" value="2"/>
</dbReference>
<dbReference type="InterPro" id="IPR012677">
    <property type="entry name" value="Nucleotide-bd_a/b_plait_sf"/>
</dbReference>
<dbReference type="Gene3D" id="3.30.70.330">
    <property type="match status" value="2"/>
</dbReference>
<keyword evidence="4" id="KW-0862">Zinc</keyword>
<feature type="domain" description="RanBP2-type" evidence="10">
    <location>
        <begin position="100"/>
        <end position="135"/>
    </location>
</feature>
<gene>
    <name evidence="11" type="ORF">EC973_009145</name>
</gene>
<keyword evidence="5" id="KW-0539">Nucleus</keyword>
<dbReference type="SUPFAM" id="SSF54928">
    <property type="entry name" value="RNA-binding domain, RBD"/>
    <property type="match status" value="2"/>
</dbReference>
<dbReference type="SMART" id="SM00360">
    <property type="entry name" value="RRM"/>
    <property type="match status" value="2"/>
</dbReference>
<keyword evidence="2" id="KW-0479">Metal-binding</keyword>
<evidence type="ECO:0000256" key="4">
    <source>
        <dbReference type="ARBA" id="ARBA00022833"/>
    </source>
</evidence>
<evidence type="ECO:0000313" key="12">
    <source>
        <dbReference type="Proteomes" id="UP000605846"/>
    </source>
</evidence>
<dbReference type="EMBL" id="JABAYA010000086">
    <property type="protein sequence ID" value="KAF7725999.1"/>
    <property type="molecule type" value="Genomic_DNA"/>
</dbReference>
<dbReference type="GO" id="GO:0000398">
    <property type="term" value="P:mRNA splicing, via spliceosome"/>
    <property type="evidence" value="ECO:0007669"/>
    <property type="project" value="TreeGrafter"/>
</dbReference>
<comment type="caution">
    <text evidence="11">The sequence shown here is derived from an EMBL/GenBank/DDBJ whole genome shotgun (WGS) entry which is preliminary data.</text>
</comment>
<dbReference type="AlphaFoldDB" id="A0A8H7ET58"/>
<feature type="region of interest" description="Disordered" evidence="8">
    <location>
        <begin position="292"/>
        <end position="319"/>
    </location>
</feature>
<dbReference type="GO" id="GO:0008270">
    <property type="term" value="F:zinc ion binding"/>
    <property type="evidence" value="ECO:0007669"/>
    <property type="project" value="UniProtKB-KW"/>
</dbReference>
<keyword evidence="6" id="KW-0694">RNA-binding</keyword>
<evidence type="ECO:0000256" key="6">
    <source>
        <dbReference type="PROSITE-ProRule" id="PRU00176"/>
    </source>
</evidence>
<evidence type="ECO:0000259" key="10">
    <source>
        <dbReference type="PROSITE" id="PS50199"/>
    </source>
</evidence>
<organism evidence="11 12">
    <name type="scientific">Apophysomyces ossiformis</name>
    <dbReference type="NCBI Taxonomy" id="679940"/>
    <lineage>
        <taxon>Eukaryota</taxon>
        <taxon>Fungi</taxon>
        <taxon>Fungi incertae sedis</taxon>
        <taxon>Mucoromycota</taxon>
        <taxon>Mucoromycotina</taxon>
        <taxon>Mucoromycetes</taxon>
        <taxon>Mucorales</taxon>
        <taxon>Mucorineae</taxon>
        <taxon>Mucoraceae</taxon>
        <taxon>Apophysomyces</taxon>
    </lineage>
</organism>
<dbReference type="InterPro" id="IPR035979">
    <property type="entry name" value="RBD_domain_sf"/>
</dbReference>